<dbReference type="AlphaFoldDB" id="A0A7Y9FK49"/>
<gene>
    <name evidence="2" type="ORF">HD841_000524</name>
</gene>
<dbReference type="Proteomes" id="UP000517753">
    <property type="component" value="Unassembled WGS sequence"/>
</dbReference>
<organism evidence="2 3">
    <name type="scientific">Sphingomonas melonis</name>
    <dbReference type="NCBI Taxonomy" id="152682"/>
    <lineage>
        <taxon>Bacteria</taxon>
        <taxon>Pseudomonadati</taxon>
        <taxon>Pseudomonadota</taxon>
        <taxon>Alphaproteobacteria</taxon>
        <taxon>Sphingomonadales</taxon>
        <taxon>Sphingomonadaceae</taxon>
        <taxon>Sphingomonas</taxon>
    </lineage>
</organism>
<feature type="compositionally biased region" description="Basic and acidic residues" evidence="1">
    <location>
        <begin position="50"/>
        <end position="64"/>
    </location>
</feature>
<reference evidence="2 3" key="1">
    <citation type="submission" date="2020-07" db="EMBL/GenBank/DDBJ databases">
        <authorList>
            <person name="Partida-Martinez L."/>
            <person name="Huntemann M."/>
            <person name="Clum A."/>
            <person name="Wang J."/>
            <person name="Palaniappan K."/>
            <person name="Ritter S."/>
            <person name="Chen I.-M."/>
            <person name="Stamatis D."/>
            <person name="Reddy T."/>
            <person name="O'Malley R."/>
            <person name="Daum C."/>
            <person name="Shapiro N."/>
            <person name="Ivanova N."/>
            <person name="Kyrpides N."/>
            <person name="Woyke T."/>
        </authorList>
    </citation>
    <scope>NUCLEOTIDE SEQUENCE [LARGE SCALE GENOMIC DNA]</scope>
    <source>
        <strain evidence="2 3">AS2.3</strain>
    </source>
</reference>
<protein>
    <submittedName>
        <fullName evidence="2">Uncharacterized protein</fullName>
    </submittedName>
</protein>
<feature type="compositionally biased region" description="Basic and acidic residues" evidence="1">
    <location>
        <begin position="120"/>
        <end position="136"/>
    </location>
</feature>
<comment type="caution">
    <text evidence="2">The sequence shown here is derived from an EMBL/GenBank/DDBJ whole genome shotgun (WGS) entry which is preliminary data.</text>
</comment>
<feature type="region of interest" description="Disordered" evidence="1">
    <location>
        <begin position="1"/>
        <end position="64"/>
    </location>
</feature>
<dbReference type="EMBL" id="JACCBY010000001">
    <property type="protein sequence ID" value="NYD88755.1"/>
    <property type="molecule type" value="Genomic_DNA"/>
</dbReference>
<name>A0A7Y9FK49_9SPHN</name>
<feature type="region of interest" description="Disordered" evidence="1">
    <location>
        <begin position="206"/>
        <end position="239"/>
    </location>
</feature>
<reference evidence="2 3" key="2">
    <citation type="submission" date="2020-08" db="EMBL/GenBank/DDBJ databases">
        <title>The Agave Microbiome: Exploring the role of microbial communities in plant adaptations to desert environments.</title>
        <authorList>
            <person name="Partida-Martinez L.P."/>
        </authorList>
    </citation>
    <scope>NUCLEOTIDE SEQUENCE [LARGE SCALE GENOMIC DNA]</scope>
    <source>
        <strain evidence="2 3">AS2.3</strain>
    </source>
</reference>
<feature type="compositionally biased region" description="Polar residues" evidence="1">
    <location>
        <begin position="1"/>
        <end position="12"/>
    </location>
</feature>
<accession>A0A7Y9FK49</accession>
<sequence length="269" mass="29338">MTEATTELQEGQTAPIEGAEGQPNADTNQATEATAPDPYEELARDAGWSPKEEWKGDPDKWRDPREFIKYGMKRSRESADELRGLKQSVSQIGKTAEVLQRRAVEEARREAEARFASAVENKDHEGARAAREELTRIDMPAQDPGPLPEVGDFMTRNSSWFGSNRAATALAQSITAQLAAQNVSPADQLKAAEEAVKADFPHLFGNARQPAKAPASVNAPASRAAQTTARPKGFSDLPAEAQKAGQDFLKRGMVKTLDDYAKVYLEENA</sequence>
<dbReference type="RefSeq" id="WP_179507314.1">
    <property type="nucleotide sequence ID" value="NZ_JACCBY010000001.1"/>
</dbReference>
<evidence type="ECO:0000256" key="1">
    <source>
        <dbReference type="SAM" id="MobiDB-lite"/>
    </source>
</evidence>
<feature type="region of interest" description="Disordered" evidence="1">
    <location>
        <begin position="118"/>
        <end position="154"/>
    </location>
</feature>
<evidence type="ECO:0000313" key="3">
    <source>
        <dbReference type="Proteomes" id="UP000517753"/>
    </source>
</evidence>
<keyword evidence="3" id="KW-1185">Reference proteome</keyword>
<evidence type="ECO:0000313" key="2">
    <source>
        <dbReference type="EMBL" id="NYD88755.1"/>
    </source>
</evidence>
<proteinExistence type="predicted"/>